<evidence type="ECO:0000256" key="2">
    <source>
        <dbReference type="ARBA" id="ARBA00022729"/>
    </source>
</evidence>
<accession>A0ABV8PET2</accession>
<evidence type="ECO:0000256" key="5">
    <source>
        <dbReference type="RuleBase" id="RU361187"/>
    </source>
</evidence>
<dbReference type="PANTHER" id="PTHR43817:SF1">
    <property type="entry name" value="HYDROLASE, FAMILY 43, PUTATIVE (AFU_ORTHOLOGUE AFUA_3G01660)-RELATED"/>
    <property type="match status" value="1"/>
</dbReference>
<evidence type="ECO:0000256" key="1">
    <source>
        <dbReference type="ARBA" id="ARBA00009865"/>
    </source>
</evidence>
<dbReference type="Proteomes" id="UP001595841">
    <property type="component" value="Unassembled WGS sequence"/>
</dbReference>
<dbReference type="Gene3D" id="2.115.10.20">
    <property type="entry name" value="Glycosyl hydrolase domain, family 43"/>
    <property type="match status" value="1"/>
</dbReference>
<gene>
    <name evidence="6" type="ORF">ACFOWS_00025</name>
</gene>
<comment type="caution">
    <text evidence="6">The sequence shown here is derived from an EMBL/GenBank/DDBJ whole genome shotgun (WGS) entry which is preliminary data.</text>
</comment>
<evidence type="ECO:0000256" key="4">
    <source>
        <dbReference type="ARBA" id="ARBA00023295"/>
    </source>
</evidence>
<dbReference type="PANTHER" id="PTHR43817">
    <property type="entry name" value="GLYCOSYL HYDROLASE"/>
    <property type="match status" value="1"/>
</dbReference>
<proteinExistence type="inferred from homology"/>
<protein>
    <submittedName>
        <fullName evidence="6">Family 43 glycosylhydrolase</fullName>
    </submittedName>
</protein>
<sequence length="336" mass="38514">MKNLKNILVYVISLFFFQMGIGQDENTFTNPILEDGADPYAMLHDNGYYYFMVTRGNRLELWSTKDLTQVENIGSKTVWNAPSVGENSCCIWAPEIHHVDGKWYIYYTAADASNEGDHSRYVFVLENSHQDPMQGEWIDRGKINTKYSGIDGSIFKYGDKRYFMYSPYIDDHSDIAIATMSNPWTLNDDETILAAPKYDWEKTGERSILEGPSFLEGPEDEVFIVYSAGACWDDNYSLGMLAAKKDSDFTKAASWKRFSKAVFEFSTESNVYGPGHHSITTSNDPNEYWLVYHAKDKPELGCSQRSTRIQRFGWDKEGRPDFGAPWPLEKVIQKPK</sequence>
<dbReference type="RefSeq" id="WP_379761825.1">
    <property type="nucleotide sequence ID" value="NZ_JBHSCL010000001.1"/>
</dbReference>
<keyword evidence="2" id="KW-0732">Signal</keyword>
<comment type="similarity">
    <text evidence="1 5">Belongs to the glycosyl hydrolase 43 family.</text>
</comment>
<name>A0ABV8PET2_9FLAO</name>
<keyword evidence="7" id="KW-1185">Reference proteome</keyword>
<organism evidence="6 7">
    <name type="scientific">Flagellimonas marina</name>
    <dbReference type="NCBI Taxonomy" id="1775168"/>
    <lineage>
        <taxon>Bacteria</taxon>
        <taxon>Pseudomonadati</taxon>
        <taxon>Bacteroidota</taxon>
        <taxon>Flavobacteriia</taxon>
        <taxon>Flavobacteriales</taxon>
        <taxon>Flavobacteriaceae</taxon>
        <taxon>Flagellimonas</taxon>
    </lineage>
</organism>
<dbReference type="EMBL" id="JBHSCL010000001">
    <property type="protein sequence ID" value="MFC4218497.1"/>
    <property type="molecule type" value="Genomic_DNA"/>
</dbReference>
<dbReference type="Pfam" id="PF04616">
    <property type="entry name" value="Glyco_hydro_43"/>
    <property type="match status" value="1"/>
</dbReference>
<dbReference type="InterPro" id="IPR006710">
    <property type="entry name" value="Glyco_hydro_43"/>
</dbReference>
<evidence type="ECO:0000313" key="6">
    <source>
        <dbReference type="EMBL" id="MFC4218497.1"/>
    </source>
</evidence>
<dbReference type="CDD" id="cd18820">
    <property type="entry name" value="GH43_LbAraf43-like"/>
    <property type="match status" value="1"/>
</dbReference>
<evidence type="ECO:0000256" key="3">
    <source>
        <dbReference type="ARBA" id="ARBA00022801"/>
    </source>
</evidence>
<keyword evidence="3 5" id="KW-0378">Hydrolase</keyword>
<keyword evidence="4 5" id="KW-0326">Glycosidase</keyword>
<reference evidence="7" key="1">
    <citation type="journal article" date="2019" name="Int. J. Syst. Evol. Microbiol.">
        <title>The Global Catalogue of Microorganisms (GCM) 10K type strain sequencing project: providing services to taxonomists for standard genome sequencing and annotation.</title>
        <authorList>
            <consortium name="The Broad Institute Genomics Platform"/>
            <consortium name="The Broad Institute Genome Sequencing Center for Infectious Disease"/>
            <person name="Wu L."/>
            <person name="Ma J."/>
        </authorList>
    </citation>
    <scope>NUCLEOTIDE SEQUENCE [LARGE SCALE GENOMIC DNA]</scope>
    <source>
        <strain evidence="7">CGMCC 1.15774</strain>
    </source>
</reference>
<evidence type="ECO:0000313" key="7">
    <source>
        <dbReference type="Proteomes" id="UP001595841"/>
    </source>
</evidence>
<dbReference type="InterPro" id="IPR023296">
    <property type="entry name" value="Glyco_hydro_beta-prop_sf"/>
</dbReference>
<dbReference type="SUPFAM" id="SSF75005">
    <property type="entry name" value="Arabinanase/levansucrase/invertase"/>
    <property type="match status" value="1"/>
</dbReference>